<accession>A0A1V3JSU8</accession>
<dbReference type="Pfam" id="PF09695">
    <property type="entry name" value="YtfJ_HI0045"/>
    <property type="match status" value="1"/>
</dbReference>
<dbReference type="STRING" id="1907939.BKL49_01950"/>
<keyword evidence="1" id="KW-0732">Signal</keyword>
<gene>
    <name evidence="2" type="ORF">BKL49_01950</name>
</gene>
<protein>
    <recommendedName>
        <fullName evidence="4">YtfJ family protein</fullName>
    </recommendedName>
</protein>
<reference evidence="2 3" key="1">
    <citation type="submission" date="2016-10" db="EMBL/GenBank/DDBJ databases">
        <title>Rodentibacter gen. nov. and new species.</title>
        <authorList>
            <person name="Christensen H."/>
        </authorList>
    </citation>
    <scope>NUCLEOTIDE SEQUENCE [LARGE SCALE GENOMIC DNA]</scope>
    <source>
        <strain evidence="2 3">Ac151</strain>
    </source>
</reference>
<dbReference type="EMBL" id="MLHQ01000007">
    <property type="protein sequence ID" value="OOF59875.1"/>
    <property type="molecule type" value="Genomic_DNA"/>
</dbReference>
<evidence type="ECO:0000313" key="3">
    <source>
        <dbReference type="Proteomes" id="UP000188602"/>
    </source>
</evidence>
<dbReference type="NCBIfam" id="TIGR01626">
    <property type="entry name" value="ytfJ_HI0045"/>
    <property type="match status" value="1"/>
</dbReference>
<organism evidence="2 3">
    <name type="scientific">Rodentibacter myodis</name>
    <dbReference type="NCBI Taxonomy" id="1907939"/>
    <lineage>
        <taxon>Bacteria</taxon>
        <taxon>Pseudomonadati</taxon>
        <taxon>Pseudomonadota</taxon>
        <taxon>Gammaproteobacteria</taxon>
        <taxon>Pasteurellales</taxon>
        <taxon>Pasteurellaceae</taxon>
        <taxon>Rodentibacter</taxon>
    </lineage>
</organism>
<sequence>MKKQILTMVFGALCAGTAFAHHLQLEQSLPMTKVSEYGEIVLAGKAAKFQPWTSSALVGKVRVVHHLAGRTAAKEKNQAMIEAIKAAHFNPTKYQTTTIINADDAIVGTGMFVKSSAEKGKTENPHSQVVLDDKSAVKNAWGLKAKESAIIVLDKNGKVKFVKEGKLSNTDIQTVIALVNDLTK</sequence>
<evidence type="ECO:0008006" key="4">
    <source>
        <dbReference type="Google" id="ProtNLM"/>
    </source>
</evidence>
<dbReference type="AlphaFoldDB" id="A0A1V3JSU8"/>
<dbReference type="InterPro" id="IPR006513">
    <property type="entry name" value="YtfJ_HI0045"/>
</dbReference>
<evidence type="ECO:0000256" key="1">
    <source>
        <dbReference type="SAM" id="SignalP"/>
    </source>
</evidence>
<keyword evidence="3" id="KW-1185">Reference proteome</keyword>
<dbReference type="Proteomes" id="UP000188602">
    <property type="component" value="Unassembled WGS sequence"/>
</dbReference>
<dbReference type="RefSeq" id="WP_077422957.1">
    <property type="nucleotide sequence ID" value="NZ_MLHQ01000007.1"/>
</dbReference>
<feature type="chain" id="PRO_5010690274" description="YtfJ family protein" evidence="1">
    <location>
        <begin position="21"/>
        <end position="184"/>
    </location>
</feature>
<evidence type="ECO:0000313" key="2">
    <source>
        <dbReference type="EMBL" id="OOF59875.1"/>
    </source>
</evidence>
<comment type="caution">
    <text evidence="2">The sequence shown here is derived from an EMBL/GenBank/DDBJ whole genome shotgun (WGS) entry which is preliminary data.</text>
</comment>
<dbReference type="OrthoDB" id="5689995at2"/>
<feature type="signal peptide" evidence="1">
    <location>
        <begin position="1"/>
        <end position="20"/>
    </location>
</feature>
<name>A0A1V3JSU8_9PAST</name>
<proteinExistence type="predicted"/>